<dbReference type="EMBL" id="ACXX02000002">
    <property type="protein sequence ID" value="EGD49011.1"/>
    <property type="molecule type" value="Genomic_DNA"/>
</dbReference>
<name>F1T929_9FIRM</name>
<dbReference type="Pfam" id="PF02572">
    <property type="entry name" value="CobA_CobO_BtuR"/>
    <property type="match status" value="1"/>
</dbReference>
<dbReference type="InterPro" id="IPR027417">
    <property type="entry name" value="P-loop_NTPase"/>
</dbReference>
<dbReference type="PANTHER" id="PTHR46638:SF1">
    <property type="entry name" value="CORRINOID ADENOSYLTRANSFERASE"/>
    <property type="match status" value="1"/>
</dbReference>
<evidence type="ECO:0000313" key="3">
    <source>
        <dbReference type="Proteomes" id="UP000003860"/>
    </source>
</evidence>
<accession>F1T929</accession>
<dbReference type="GO" id="GO:0008817">
    <property type="term" value="F:corrinoid adenosyltransferase activity"/>
    <property type="evidence" value="ECO:0007669"/>
    <property type="project" value="InterPro"/>
</dbReference>
<reference evidence="2" key="2">
    <citation type="submission" date="2011-01" db="EMBL/GenBank/DDBJ databases">
        <title>The Non-contiguous Finished genome of Clostridium papyrosolvens.</title>
        <authorList>
            <person name="Lucas S."/>
            <person name="Copeland A."/>
            <person name="Lapidus A."/>
            <person name="Cheng J.-F."/>
            <person name="Goodwin L."/>
            <person name="Pitluck S."/>
            <person name="Misra M."/>
            <person name="Chertkov O."/>
            <person name="Detter J.C."/>
            <person name="Han C."/>
            <person name="Tapia R."/>
            <person name="Land M."/>
            <person name="Hauser L."/>
            <person name="Kyrpides N."/>
            <person name="Ivanova N."/>
            <person name="Pagani I."/>
            <person name="Mouttaki H."/>
            <person name="He Z."/>
            <person name="Zhou J."/>
            <person name="Hemme C.L."/>
            <person name="Woyke T."/>
        </authorList>
    </citation>
    <scope>NUCLEOTIDE SEQUENCE [LARGE SCALE GENOMIC DNA]</scope>
    <source>
        <strain evidence="2">DSM 2782</strain>
    </source>
</reference>
<dbReference type="RefSeq" id="WP_004617058.1">
    <property type="nucleotide sequence ID" value="NZ_ACXX02000002.1"/>
</dbReference>
<comment type="caution">
    <text evidence="2">The sequence shown here is derived from an EMBL/GenBank/DDBJ whole genome shotgun (WGS) entry which is preliminary data.</text>
</comment>
<dbReference type="GO" id="GO:0009236">
    <property type="term" value="P:cobalamin biosynthetic process"/>
    <property type="evidence" value="ECO:0007669"/>
    <property type="project" value="InterPro"/>
</dbReference>
<dbReference type="AlphaFoldDB" id="F1T929"/>
<dbReference type="OrthoDB" id="9810309at2"/>
<keyword evidence="1" id="KW-0175">Coiled coil</keyword>
<dbReference type="Proteomes" id="UP000003860">
    <property type="component" value="Unassembled WGS sequence"/>
</dbReference>
<keyword evidence="3" id="KW-1185">Reference proteome</keyword>
<dbReference type="SUPFAM" id="SSF52540">
    <property type="entry name" value="P-loop containing nucleoside triphosphate hydrolases"/>
    <property type="match status" value="1"/>
</dbReference>
<gene>
    <name evidence="2" type="ORF">Cpap_3439</name>
</gene>
<dbReference type="eggNOG" id="COG2109">
    <property type="taxonomic scope" value="Bacteria"/>
</dbReference>
<feature type="coiled-coil region" evidence="1">
    <location>
        <begin position="67"/>
        <end position="99"/>
    </location>
</feature>
<dbReference type="STRING" id="588581.Cpap_3439"/>
<dbReference type="InterPro" id="IPR003724">
    <property type="entry name" value="CblAdoTrfase_CobA"/>
</dbReference>
<dbReference type="PANTHER" id="PTHR46638">
    <property type="entry name" value="CORRINOID ADENOSYLTRANSFERASE"/>
    <property type="match status" value="1"/>
</dbReference>
<sequence length="177" mass="19797">MSKKGLVHIYTGDGKGKTTAAIGLGVRACGDTMKVLMVQFLKSRDTCELHSLKKLEPEFTVIRGFSCNKFVRNMTEEEKEAARKEADEIFQNVKNLILQNNYDLVIMDEIIGVLNNGFISEDDVIAMINDKPQETELVLTGRNAGKRLIEAADYVSEIKAVKHPYQKGISARKGIEF</sequence>
<dbReference type="GO" id="GO:0005524">
    <property type="term" value="F:ATP binding"/>
    <property type="evidence" value="ECO:0007669"/>
    <property type="project" value="InterPro"/>
</dbReference>
<organism evidence="2 3">
    <name type="scientific">Ruminiclostridium papyrosolvens DSM 2782</name>
    <dbReference type="NCBI Taxonomy" id="588581"/>
    <lineage>
        <taxon>Bacteria</taxon>
        <taxon>Bacillati</taxon>
        <taxon>Bacillota</taxon>
        <taxon>Clostridia</taxon>
        <taxon>Eubacteriales</taxon>
        <taxon>Oscillospiraceae</taxon>
        <taxon>Ruminiclostridium</taxon>
    </lineage>
</organism>
<proteinExistence type="predicted"/>
<evidence type="ECO:0000256" key="1">
    <source>
        <dbReference type="SAM" id="Coils"/>
    </source>
</evidence>
<evidence type="ECO:0000313" key="2">
    <source>
        <dbReference type="EMBL" id="EGD49011.1"/>
    </source>
</evidence>
<dbReference type="PIRSF" id="PIRSF015617">
    <property type="entry name" value="Adensltrnsf_CobA"/>
    <property type="match status" value="1"/>
</dbReference>
<dbReference type="Gene3D" id="3.40.50.300">
    <property type="entry name" value="P-loop containing nucleotide triphosphate hydrolases"/>
    <property type="match status" value="1"/>
</dbReference>
<reference evidence="2" key="1">
    <citation type="submission" date="2009-07" db="EMBL/GenBank/DDBJ databases">
        <authorList>
            <consortium name="US DOE Joint Genome Institute (JGI-PGF)"/>
            <person name="Lucas S."/>
            <person name="Copeland A."/>
            <person name="Lapidus A."/>
            <person name="Glavina del Rio T."/>
            <person name="Tice H."/>
            <person name="Bruce D."/>
            <person name="Goodwin L."/>
            <person name="Pitluck S."/>
            <person name="Larimer F."/>
            <person name="Land M.L."/>
            <person name="Mouttaki H."/>
            <person name="He Z."/>
            <person name="Zhou J."/>
            <person name="Hemme C.L."/>
        </authorList>
    </citation>
    <scope>NUCLEOTIDE SEQUENCE</scope>
    <source>
        <strain evidence="2">DSM 2782</strain>
    </source>
</reference>
<protein>
    <submittedName>
        <fullName evidence="2">ATP:corrinoid adenosyltransferase BtuR/CobO/CobP</fullName>
    </submittedName>
</protein>